<dbReference type="EC" id="3.2.1.4" evidence="3"/>
<evidence type="ECO:0000256" key="9">
    <source>
        <dbReference type="SAM" id="SignalP"/>
    </source>
</evidence>
<evidence type="ECO:0000256" key="8">
    <source>
        <dbReference type="ARBA" id="ARBA00023326"/>
    </source>
</evidence>
<keyword evidence="4 11" id="KW-0378">Hydrolase</keyword>
<protein>
    <recommendedName>
        <fullName evidence="3">cellulase</fullName>
        <ecNumber evidence="3">3.2.1.4</ecNumber>
    </recommendedName>
</protein>
<dbReference type="AlphaFoldDB" id="A0A4D6Q2X4"/>
<feature type="signal peptide" evidence="9">
    <location>
        <begin position="1"/>
        <end position="19"/>
    </location>
</feature>
<sequence>MKLIVLSLAILAAFDYSTSEYSPTIIPINGGREGDGITTRHWNCCPPSCASDQVIHTKNKKPVQTCKIDGRTNSTVEQNAQSACSDGGVAYMCSNQVAWVVNSTLAYGFSGASFTGGDTDQCCICVLLSFKGQLTGKKFLVQITNTNTAVNQFDLAMPGGGVGIFEEGCSSQWGTSPWGWGTPVEGVESEENCNLLPADLQEGCRFRFQFMENVDNPDVSFIEVQCPAELKALTGCGD</sequence>
<dbReference type="PANTHER" id="PTHR39730:SF1">
    <property type="entry name" value="ENDOGLUCANASE 1"/>
    <property type="match status" value="1"/>
</dbReference>
<dbReference type="GO" id="GO:0030245">
    <property type="term" value="P:cellulose catabolic process"/>
    <property type="evidence" value="ECO:0007669"/>
    <property type="project" value="UniProtKB-KW"/>
</dbReference>
<keyword evidence="8" id="KW-0624">Polysaccharide degradation</keyword>
<gene>
    <name evidence="11" type="primary">GH45-9</name>
</gene>
<keyword evidence="7" id="KW-0326">Glycosidase</keyword>
<dbReference type="EMBL" id="MH892459">
    <property type="protein sequence ID" value="QCF40864.1"/>
    <property type="molecule type" value="mRNA"/>
</dbReference>
<dbReference type="GO" id="GO:0008810">
    <property type="term" value="F:cellulase activity"/>
    <property type="evidence" value="ECO:0007669"/>
    <property type="project" value="UniProtKB-EC"/>
</dbReference>
<dbReference type="InterPro" id="IPR036908">
    <property type="entry name" value="RlpA-like_sf"/>
</dbReference>
<comment type="similarity">
    <text evidence="2">Belongs to the glycosyl hydrolase 45 (cellulase K) family.</text>
</comment>
<reference evidence="11" key="1">
    <citation type="journal article" date="2019" name="BMC Evol. Biol.">
        <title>Functional diversification of horizontally acquired glycoside hydrolase family 45 (GH45) proteins in Phytophaga beetles.</title>
        <authorList>
            <person name="Busch A."/>
            <person name="Danchin E.G.J."/>
            <person name="Pauchet Y."/>
        </authorList>
    </citation>
    <scope>NUCLEOTIDE SEQUENCE</scope>
</reference>
<dbReference type="SUPFAM" id="SSF50685">
    <property type="entry name" value="Barwin-like endoglucanases"/>
    <property type="match status" value="1"/>
</dbReference>
<keyword evidence="5" id="KW-0136">Cellulose degradation</keyword>
<evidence type="ECO:0000256" key="3">
    <source>
        <dbReference type="ARBA" id="ARBA00012601"/>
    </source>
</evidence>
<name>A0A4D6Q2X4_LEPDE</name>
<evidence type="ECO:0000259" key="10">
    <source>
        <dbReference type="Pfam" id="PF02015"/>
    </source>
</evidence>
<dbReference type="Pfam" id="PF02015">
    <property type="entry name" value="Glyco_hydro_45"/>
    <property type="match status" value="1"/>
</dbReference>
<evidence type="ECO:0000313" key="11">
    <source>
        <dbReference type="EMBL" id="QCF40864.1"/>
    </source>
</evidence>
<evidence type="ECO:0000256" key="2">
    <source>
        <dbReference type="ARBA" id="ARBA00007793"/>
    </source>
</evidence>
<organism evidence="11">
    <name type="scientific">Leptinotarsa decemlineata</name>
    <name type="common">Colorado potato beetle</name>
    <name type="synonym">Doryphora decemlineata</name>
    <dbReference type="NCBI Taxonomy" id="7539"/>
    <lineage>
        <taxon>Eukaryota</taxon>
        <taxon>Metazoa</taxon>
        <taxon>Ecdysozoa</taxon>
        <taxon>Arthropoda</taxon>
        <taxon>Hexapoda</taxon>
        <taxon>Insecta</taxon>
        <taxon>Pterygota</taxon>
        <taxon>Neoptera</taxon>
        <taxon>Endopterygota</taxon>
        <taxon>Coleoptera</taxon>
        <taxon>Polyphaga</taxon>
        <taxon>Cucujiformia</taxon>
        <taxon>Chrysomeloidea</taxon>
        <taxon>Chrysomelidae</taxon>
        <taxon>Chrysomelinae</taxon>
        <taxon>Doryphorini</taxon>
        <taxon>Leptinotarsa</taxon>
    </lineage>
</organism>
<proteinExistence type="evidence at transcript level"/>
<dbReference type="Gene3D" id="2.40.40.10">
    <property type="entry name" value="RlpA-like domain"/>
    <property type="match status" value="1"/>
</dbReference>
<evidence type="ECO:0000256" key="6">
    <source>
        <dbReference type="ARBA" id="ARBA00023277"/>
    </source>
</evidence>
<comment type="catalytic activity">
    <reaction evidence="1">
        <text>Endohydrolysis of (1-&gt;4)-beta-D-glucosidic linkages in cellulose, lichenin and cereal beta-D-glucans.</text>
        <dbReference type="EC" id="3.2.1.4"/>
    </reaction>
</comment>
<keyword evidence="6" id="KW-0119">Carbohydrate metabolism</keyword>
<keyword evidence="9" id="KW-0732">Signal</keyword>
<feature type="domain" description="Glycosyl hydrolases family 45 active site" evidence="10">
    <location>
        <begin position="36"/>
        <end position="236"/>
    </location>
</feature>
<dbReference type="OrthoDB" id="10035502at2759"/>
<evidence type="ECO:0000256" key="5">
    <source>
        <dbReference type="ARBA" id="ARBA00023001"/>
    </source>
</evidence>
<evidence type="ECO:0000256" key="4">
    <source>
        <dbReference type="ARBA" id="ARBA00022801"/>
    </source>
</evidence>
<feature type="chain" id="PRO_5020034113" description="cellulase" evidence="9">
    <location>
        <begin position="20"/>
        <end position="238"/>
    </location>
</feature>
<dbReference type="PANTHER" id="PTHR39730">
    <property type="entry name" value="ENDOGLUCANASE 1"/>
    <property type="match status" value="1"/>
</dbReference>
<dbReference type="InterPro" id="IPR000334">
    <property type="entry name" value="Glyco_hydro_45"/>
</dbReference>
<evidence type="ECO:0000256" key="1">
    <source>
        <dbReference type="ARBA" id="ARBA00000966"/>
    </source>
</evidence>
<accession>A0A4D6Q2X4</accession>
<evidence type="ECO:0000256" key="7">
    <source>
        <dbReference type="ARBA" id="ARBA00023295"/>
    </source>
</evidence>
<dbReference type="InterPro" id="IPR052288">
    <property type="entry name" value="GH45_Enzymes"/>
</dbReference>